<reference evidence="1 2" key="1">
    <citation type="submission" date="2016-10" db="EMBL/GenBank/DDBJ databases">
        <authorList>
            <person name="Varghese N."/>
        </authorList>
    </citation>
    <scope>NUCLEOTIDE SEQUENCE [LARGE SCALE GENOMIC DNA]</scope>
</reference>
<gene>
    <name evidence="1" type="ORF">ZT1A5_G2509</name>
</gene>
<evidence type="ECO:0000313" key="1">
    <source>
        <dbReference type="EMBL" id="SMY21072.1"/>
    </source>
</evidence>
<dbReference type="Proteomes" id="UP000215453">
    <property type="component" value="Chromosome 2"/>
</dbReference>
<evidence type="ECO:0000313" key="2">
    <source>
        <dbReference type="Proteomes" id="UP000215453"/>
    </source>
</evidence>
<protein>
    <submittedName>
        <fullName evidence="1">Uncharacterized protein</fullName>
    </submittedName>
</protein>
<sequence length="152" mass="16900">MRESLKNEKKKRSRGKLVFAIPSDTAAVFYLPAKLKAGIAALAEKEQLKVVKKKQKQEQAMNKKVAMQLRAEQRSQAAVDRQVKAAQKRAQKAAEKESKEVNLQLKTDLQASTRKARPAKRRVKKKELVVVLKLPSVLRGGERAGAQAAESS</sequence>
<accession>A0A1Y6L9B9</accession>
<dbReference type="EMBL" id="LT882677">
    <property type="protein sequence ID" value="SMY21072.1"/>
    <property type="molecule type" value="Genomic_DNA"/>
</dbReference>
<dbReference type="AlphaFoldDB" id="A0A1Y6L9B9"/>
<organism evidence="1 2">
    <name type="scientific">Zymoseptoria tritici ST99CH_1A5</name>
    <dbReference type="NCBI Taxonomy" id="1276529"/>
    <lineage>
        <taxon>Eukaryota</taxon>
        <taxon>Fungi</taxon>
        <taxon>Dikarya</taxon>
        <taxon>Ascomycota</taxon>
        <taxon>Pezizomycotina</taxon>
        <taxon>Dothideomycetes</taxon>
        <taxon>Dothideomycetidae</taxon>
        <taxon>Mycosphaerellales</taxon>
        <taxon>Mycosphaerellaceae</taxon>
        <taxon>Zymoseptoria</taxon>
    </lineage>
</organism>
<proteinExistence type="predicted"/>
<name>A0A1Y6L9B9_ZYMTR</name>